<dbReference type="RefSeq" id="WP_119000019.1">
    <property type="nucleotide sequence ID" value="NZ_QWGP01000008.1"/>
</dbReference>
<dbReference type="AlphaFoldDB" id="A0AAX1UMC6"/>
<name>A0AAX1UMC6_CERSP</name>
<dbReference type="InterPro" id="IPR050192">
    <property type="entry name" value="CopG/NikR_regulator"/>
</dbReference>
<keyword evidence="3" id="KW-0238">DNA-binding</keyword>
<keyword evidence="2" id="KW-0805">Transcription regulation</keyword>
<evidence type="ECO:0000256" key="3">
    <source>
        <dbReference type="ARBA" id="ARBA00023125"/>
    </source>
</evidence>
<comment type="similarity">
    <text evidence="1">Belongs to the transcriptional regulatory CopG/NikR family.</text>
</comment>
<evidence type="ECO:0000256" key="5">
    <source>
        <dbReference type="SAM" id="MobiDB-lite"/>
    </source>
</evidence>
<dbReference type="Gene3D" id="1.10.1220.10">
    <property type="entry name" value="Met repressor-like"/>
    <property type="match status" value="1"/>
</dbReference>
<protein>
    <submittedName>
        <fullName evidence="8">Nickel-responsive transcriptional regulator NikR</fullName>
    </submittedName>
</protein>
<feature type="region of interest" description="Disordered" evidence="5">
    <location>
        <begin position="138"/>
        <end position="157"/>
    </location>
</feature>
<organism evidence="8 9">
    <name type="scientific">Cereibacter sphaeroides</name>
    <name type="common">Rhodobacter sphaeroides</name>
    <dbReference type="NCBI Taxonomy" id="1063"/>
    <lineage>
        <taxon>Bacteria</taxon>
        <taxon>Pseudomonadati</taxon>
        <taxon>Pseudomonadota</taxon>
        <taxon>Alphaproteobacteria</taxon>
        <taxon>Rhodobacterales</taxon>
        <taxon>Paracoccaceae</taxon>
        <taxon>Cereibacter</taxon>
    </lineage>
</organism>
<gene>
    <name evidence="8" type="primary">nikR</name>
    <name evidence="8" type="ORF">D1114_09735</name>
</gene>
<evidence type="ECO:0000313" key="9">
    <source>
        <dbReference type="Proteomes" id="UP000266305"/>
    </source>
</evidence>
<dbReference type="GO" id="GO:0006355">
    <property type="term" value="P:regulation of DNA-templated transcription"/>
    <property type="evidence" value="ECO:0007669"/>
    <property type="project" value="InterPro"/>
</dbReference>
<dbReference type="Pfam" id="PF01402">
    <property type="entry name" value="RHH_1"/>
    <property type="match status" value="1"/>
</dbReference>
<dbReference type="CDD" id="cd22231">
    <property type="entry name" value="RHH_NikR_HicB-like"/>
    <property type="match status" value="1"/>
</dbReference>
<dbReference type="InterPro" id="IPR013321">
    <property type="entry name" value="Arc_rbn_hlx_hlx"/>
</dbReference>
<evidence type="ECO:0000256" key="1">
    <source>
        <dbReference type="ARBA" id="ARBA00008478"/>
    </source>
</evidence>
<proteinExistence type="inferred from homology"/>
<evidence type="ECO:0000259" key="7">
    <source>
        <dbReference type="Pfam" id="PF08753"/>
    </source>
</evidence>
<comment type="caution">
    <text evidence="8">The sequence shown here is derived from an EMBL/GenBank/DDBJ whole genome shotgun (WGS) entry which is preliminary data.</text>
</comment>
<dbReference type="Gene3D" id="3.30.70.1150">
    <property type="entry name" value="ACT-like. Chain A, domain 2"/>
    <property type="match status" value="1"/>
</dbReference>
<dbReference type="InterPro" id="IPR010985">
    <property type="entry name" value="Ribbon_hlx_hlx"/>
</dbReference>
<sequence length="157" mass="17508">MIRTTITLDEELAAEIDAHVARSAVPNRSEAIRDLVRRGLAAGPAKPADTLCIGVISCAMEQTLPELSRRVRDARLARHDEIRFVTSVPLNHRETIDLIVLQASVSRIEDLAARLSLERGVRHATVGLIPIEEEVQTHAHDDEEPHSHSHLRVQQNF</sequence>
<evidence type="ECO:0000256" key="2">
    <source>
        <dbReference type="ARBA" id="ARBA00023015"/>
    </source>
</evidence>
<evidence type="ECO:0000259" key="6">
    <source>
        <dbReference type="Pfam" id="PF01402"/>
    </source>
</evidence>
<feature type="domain" description="Transcription factor NikR nickel binding C-terminal" evidence="7">
    <location>
        <begin position="53"/>
        <end position="128"/>
    </location>
</feature>
<feature type="domain" description="Ribbon-helix-helix protein CopG" evidence="6">
    <location>
        <begin position="3"/>
        <end position="41"/>
    </location>
</feature>
<dbReference type="InterPro" id="IPR045865">
    <property type="entry name" value="ACT-like_dom_sf"/>
</dbReference>
<dbReference type="Proteomes" id="UP000266305">
    <property type="component" value="Unassembled WGS sequence"/>
</dbReference>
<reference evidence="8 9" key="1">
    <citation type="submission" date="2018-08" db="EMBL/GenBank/DDBJ databases">
        <title>Draft genome sequence of Rhodobacter sphaeroides FY.</title>
        <authorList>
            <person name="Rayyan A."/>
            <person name="Meyer T.E."/>
            <person name="Kyndt J.A."/>
        </authorList>
    </citation>
    <scope>NUCLEOTIDE SEQUENCE [LARGE SCALE GENOMIC DNA]</scope>
    <source>
        <strain evidence="8 9">FY</strain>
    </source>
</reference>
<dbReference type="SUPFAM" id="SSF47598">
    <property type="entry name" value="Ribbon-helix-helix"/>
    <property type="match status" value="1"/>
</dbReference>
<dbReference type="PANTHER" id="PTHR34719">
    <property type="entry name" value="NICKEL-RESPONSIVE REGULATOR"/>
    <property type="match status" value="1"/>
</dbReference>
<dbReference type="InterPro" id="IPR027271">
    <property type="entry name" value="Acetolactate_synth/TF_NikR_C"/>
</dbReference>
<dbReference type="InterPro" id="IPR002145">
    <property type="entry name" value="CopG"/>
</dbReference>
<dbReference type="InterPro" id="IPR014864">
    <property type="entry name" value="TF_NikR_Ni-bd_C"/>
</dbReference>
<keyword evidence="4" id="KW-0804">Transcription</keyword>
<dbReference type="GO" id="GO:0003677">
    <property type="term" value="F:DNA binding"/>
    <property type="evidence" value="ECO:0007669"/>
    <property type="project" value="UniProtKB-KW"/>
</dbReference>
<feature type="compositionally biased region" description="Basic and acidic residues" evidence="5">
    <location>
        <begin position="138"/>
        <end position="147"/>
    </location>
</feature>
<dbReference type="EMBL" id="QWGP01000008">
    <property type="protein sequence ID" value="RHZ95467.1"/>
    <property type="molecule type" value="Genomic_DNA"/>
</dbReference>
<evidence type="ECO:0000256" key="4">
    <source>
        <dbReference type="ARBA" id="ARBA00023163"/>
    </source>
</evidence>
<dbReference type="PANTHER" id="PTHR34719:SF2">
    <property type="entry name" value="NICKEL-RESPONSIVE REGULATOR"/>
    <property type="match status" value="1"/>
</dbReference>
<evidence type="ECO:0000313" key="8">
    <source>
        <dbReference type="EMBL" id="RHZ95467.1"/>
    </source>
</evidence>
<dbReference type="NCBIfam" id="NF002815">
    <property type="entry name" value="PRK02967.1"/>
    <property type="match status" value="1"/>
</dbReference>
<dbReference type="Pfam" id="PF08753">
    <property type="entry name" value="NikR_C"/>
    <property type="match status" value="1"/>
</dbReference>
<dbReference type="SUPFAM" id="SSF55021">
    <property type="entry name" value="ACT-like"/>
    <property type="match status" value="1"/>
</dbReference>
<accession>A0AAX1UMC6</accession>